<protein>
    <submittedName>
        <fullName evidence="1">Uncharacterized protein</fullName>
    </submittedName>
</protein>
<accession>A0A7G9Z2X8</accession>
<evidence type="ECO:0000313" key="1">
    <source>
        <dbReference type="EMBL" id="QNO54612.1"/>
    </source>
</evidence>
<organism evidence="1">
    <name type="scientific">Candidatus Methanophaga sp. ANME-1 ERB7</name>
    <dbReference type="NCBI Taxonomy" id="2759913"/>
    <lineage>
        <taxon>Archaea</taxon>
        <taxon>Methanobacteriati</taxon>
        <taxon>Methanobacteriota</taxon>
        <taxon>Stenosarchaea group</taxon>
        <taxon>Methanomicrobia</taxon>
        <taxon>Candidatus Methanophagales</taxon>
        <taxon>Candidatus Methanophagaceae</taxon>
        <taxon>Candidatus Methanophaga</taxon>
    </lineage>
</organism>
<sequence>MLGDINSLFWSKEVFNGAKIREYAKREGVNPIHFEIPIWEYDTLNILKEFSDYEMLERYEGKLSRTVLRRGGASNRLLLSLRNC</sequence>
<proteinExistence type="predicted"/>
<name>A0A7G9Z2X8_9EURY</name>
<dbReference type="AlphaFoldDB" id="A0A7G9Z2X8"/>
<dbReference type="EMBL" id="MT631587">
    <property type="protein sequence ID" value="QNO54612.1"/>
    <property type="molecule type" value="Genomic_DNA"/>
</dbReference>
<reference evidence="1" key="1">
    <citation type="submission" date="2020-06" db="EMBL/GenBank/DDBJ databases">
        <title>Unique genomic features of the anaerobic methanotrophic archaea.</title>
        <authorList>
            <person name="Chadwick G.L."/>
            <person name="Skennerton C.T."/>
            <person name="Laso-Perez R."/>
            <person name="Leu A.O."/>
            <person name="Speth D.R."/>
            <person name="Yu H."/>
            <person name="Morgan-Lang C."/>
            <person name="Hatzenpichler R."/>
            <person name="Goudeau D."/>
            <person name="Malmstrom R."/>
            <person name="Brazelton W.J."/>
            <person name="Woyke T."/>
            <person name="Hallam S.J."/>
            <person name="Tyson G.W."/>
            <person name="Wegener G."/>
            <person name="Boetius A."/>
            <person name="Orphan V."/>
        </authorList>
    </citation>
    <scope>NUCLEOTIDE SEQUENCE</scope>
</reference>
<gene>
    <name evidence="1" type="ORF">MGEBMHLL_00021</name>
</gene>